<dbReference type="EMBL" id="JAACJS010000001">
    <property type="protein sequence ID" value="NCI48282.1"/>
    <property type="molecule type" value="Genomic_DNA"/>
</dbReference>
<name>A0ABW9ZRB3_9BACT</name>
<protein>
    <recommendedName>
        <fullName evidence="5">Transposase</fullName>
    </recommendedName>
</protein>
<dbReference type="SUPFAM" id="SSF46689">
    <property type="entry name" value="Homeodomain-like"/>
    <property type="match status" value="1"/>
</dbReference>
<gene>
    <name evidence="3" type="ORF">GWC95_00010</name>
</gene>
<feature type="coiled-coil region" evidence="1">
    <location>
        <begin position="78"/>
        <end position="105"/>
    </location>
</feature>
<feature type="region of interest" description="Disordered" evidence="2">
    <location>
        <begin position="1"/>
        <end position="21"/>
    </location>
</feature>
<evidence type="ECO:0000313" key="3">
    <source>
        <dbReference type="EMBL" id="NCI48282.1"/>
    </source>
</evidence>
<evidence type="ECO:0008006" key="5">
    <source>
        <dbReference type="Google" id="ProtNLM"/>
    </source>
</evidence>
<dbReference type="Proteomes" id="UP000753802">
    <property type="component" value="Unassembled WGS sequence"/>
</dbReference>
<dbReference type="InterPro" id="IPR009057">
    <property type="entry name" value="Homeodomain-like_sf"/>
</dbReference>
<organism evidence="3 4">
    <name type="scientific">Sediminibacterium roseum</name>
    <dbReference type="NCBI Taxonomy" id="1978412"/>
    <lineage>
        <taxon>Bacteria</taxon>
        <taxon>Pseudomonadati</taxon>
        <taxon>Bacteroidota</taxon>
        <taxon>Chitinophagia</taxon>
        <taxon>Chitinophagales</taxon>
        <taxon>Chitinophagaceae</taxon>
        <taxon>Sediminibacterium</taxon>
    </lineage>
</organism>
<keyword evidence="1" id="KW-0175">Coiled coil</keyword>
<comment type="caution">
    <text evidence="3">The sequence shown here is derived from an EMBL/GenBank/DDBJ whole genome shotgun (WGS) entry which is preliminary data.</text>
</comment>
<accession>A0ABW9ZRB3</accession>
<evidence type="ECO:0000256" key="1">
    <source>
        <dbReference type="SAM" id="Coils"/>
    </source>
</evidence>
<reference evidence="3 4" key="1">
    <citation type="submission" date="2020-01" db="EMBL/GenBank/DDBJ databases">
        <title>Genome analysis.</title>
        <authorList>
            <person name="Wu S."/>
            <person name="Wang G."/>
        </authorList>
    </citation>
    <scope>NUCLEOTIDE SEQUENCE [LARGE SCALE GENOMIC DNA]</scope>
    <source>
        <strain evidence="3 4">SYL130</strain>
    </source>
</reference>
<evidence type="ECO:0000313" key="4">
    <source>
        <dbReference type="Proteomes" id="UP000753802"/>
    </source>
</evidence>
<proteinExistence type="predicted"/>
<dbReference type="RefSeq" id="WP_161816620.1">
    <property type="nucleotide sequence ID" value="NZ_JAACJS010000001.1"/>
</dbReference>
<evidence type="ECO:0000256" key="2">
    <source>
        <dbReference type="SAM" id="MobiDB-lite"/>
    </source>
</evidence>
<keyword evidence="4" id="KW-1185">Reference proteome</keyword>
<sequence>MTEKKKQKSQPSPLSKVPWKRRSKDEMELIVGQIQSGSISIWGACKKHGLNRNTLKLWMTRLRVGSLTDKTLTTVSSSKEDDKKALELKQQIRQLEKALEYANLKILGLETMIKVTEEDLQIKIKKKPGTKRSKE</sequence>